<dbReference type="PROSITE" id="PS50405">
    <property type="entry name" value="GST_CTER"/>
    <property type="match status" value="1"/>
</dbReference>
<dbReference type="Gene3D" id="3.40.30.10">
    <property type="entry name" value="Glutaredoxin"/>
    <property type="match status" value="1"/>
</dbReference>
<dbReference type="OrthoDB" id="8772754at2"/>
<evidence type="ECO:0000313" key="4">
    <source>
        <dbReference type="Proteomes" id="UP000235616"/>
    </source>
</evidence>
<dbReference type="PROSITE" id="PS50404">
    <property type="entry name" value="GST_NTER"/>
    <property type="match status" value="1"/>
</dbReference>
<dbReference type="InterPro" id="IPR036249">
    <property type="entry name" value="Thioredoxin-like_sf"/>
</dbReference>
<evidence type="ECO:0000259" key="1">
    <source>
        <dbReference type="PROSITE" id="PS50404"/>
    </source>
</evidence>
<evidence type="ECO:0000259" key="2">
    <source>
        <dbReference type="PROSITE" id="PS50405"/>
    </source>
</evidence>
<name>A0A2N7VQB4_9BURK</name>
<dbReference type="GO" id="GO:0016740">
    <property type="term" value="F:transferase activity"/>
    <property type="evidence" value="ECO:0007669"/>
    <property type="project" value="UniProtKB-KW"/>
</dbReference>
<accession>A0A2N7VQB4</accession>
<dbReference type="InterPro" id="IPR004045">
    <property type="entry name" value="Glutathione_S-Trfase_N"/>
</dbReference>
<reference evidence="3 4" key="1">
    <citation type="submission" date="2018-01" db="EMBL/GenBank/DDBJ databases">
        <title>Whole genome analyses suggest that Burkholderia sensu lato contains two further novel genera in the rhizoxinica-symbiotica group Mycetohabitans gen. nov., and Trinickia gen. nov.: implications for the evolution of diazotrophy and nodulation in the Burkholderiaceae.</title>
        <authorList>
            <person name="Estrada-de los Santos P."/>
            <person name="Palmer M."/>
            <person name="Chavez-Ramirez B."/>
            <person name="Beukes C."/>
            <person name="Steenkamp E.T."/>
            <person name="Hirsch A.M."/>
            <person name="Manyaka P."/>
            <person name="Maluk M."/>
            <person name="Lafos M."/>
            <person name="Crook M."/>
            <person name="Gross E."/>
            <person name="Simon M.F."/>
            <person name="Bueno dos Reis Junior F."/>
            <person name="Poole P.S."/>
            <person name="Venter S.N."/>
            <person name="James E.K."/>
        </authorList>
    </citation>
    <scope>NUCLEOTIDE SEQUENCE [LARGE SCALE GENOMIC DNA]</scope>
    <source>
        <strain evidence="3 4">GIMN1.004</strain>
    </source>
</reference>
<dbReference type="RefSeq" id="WP_102645939.1">
    <property type="nucleotide sequence ID" value="NZ_PNYA01000011.1"/>
</dbReference>
<sequence length="217" mass="24280">MDYRLYYSPGACSLAVHVVLEEIGAPYALEAVALARAENRQARYLAINPKGFVPALEIAGEPRVLTELPAILIYLARRHPQAGLLPETGTIDEARAFEWLAWLAGWVHGIGYAEIWRPERFSRADSTPHEALRANGRAIVEEAYAKIEDILGDGRTWAVASGYCVVDPFLLVLYRWGNRIGIPMRERYPAWTAHTERMLERAAVGRVLEQEGVLIEG</sequence>
<keyword evidence="3" id="KW-0808">Transferase</keyword>
<dbReference type="InterPro" id="IPR010987">
    <property type="entry name" value="Glutathione-S-Trfase_C-like"/>
</dbReference>
<dbReference type="PANTHER" id="PTHR44051:SF8">
    <property type="entry name" value="GLUTATHIONE S-TRANSFERASE GSTA"/>
    <property type="match status" value="1"/>
</dbReference>
<dbReference type="InterPro" id="IPR036282">
    <property type="entry name" value="Glutathione-S-Trfase_C_sf"/>
</dbReference>
<feature type="domain" description="GST N-terminal" evidence="1">
    <location>
        <begin position="1"/>
        <end position="83"/>
    </location>
</feature>
<dbReference type="SFLD" id="SFLDS00019">
    <property type="entry name" value="Glutathione_Transferase_(cytos"/>
    <property type="match status" value="1"/>
</dbReference>
<dbReference type="AlphaFoldDB" id="A0A2N7VQB4"/>
<dbReference type="EMBL" id="PNYA01000011">
    <property type="protein sequence ID" value="PMS19351.1"/>
    <property type="molecule type" value="Genomic_DNA"/>
</dbReference>
<dbReference type="PANTHER" id="PTHR44051">
    <property type="entry name" value="GLUTATHIONE S-TRANSFERASE-RELATED"/>
    <property type="match status" value="1"/>
</dbReference>
<protein>
    <submittedName>
        <fullName evidence="3">Glutathione S-transferase</fullName>
    </submittedName>
</protein>
<keyword evidence="4" id="KW-1185">Reference proteome</keyword>
<dbReference type="InterPro" id="IPR040079">
    <property type="entry name" value="Glutathione_S-Trfase"/>
</dbReference>
<organism evidence="3 4">
    <name type="scientific">Trinickia dabaoshanensis</name>
    <dbReference type="NCBI Taxonomy" id="564714"/>
    <lineage>
        <taxon>Bacteria</taxon>
        <taxon>Pseudomonadati</taxon>
        <taxon>Pseudomonadota</taxon>
        <taxon>Betaproteobacteria</taxon>
        <taxon>Burkholderiales</taxon>
        <taxon>Burkholderiaceae</taxon>
        <taxon>Trinickia</taxon>
    </lineage>
</organism>
<dbReference type="SUPFAM" id="SSF47616">
    <property type="entry name" value="GST C-terminal domain-like"/>
    <property type="match status" value="1"/>
</dbReference>
<dbReference type="SFLD" id="SFLDG00358">
    <property type="entry name" value="Main_(cytGST)"/>
    <property type="match status" value="1"/>
</dbReference>
<dbReference type="Pfam" id="PF13409">
    <property type="entry name" value="GST_N_2"/>
    <property type="match status" value="1"/>
</dbReference>
<dbReference type="Gene3D" id="1.20.1050.10">
    <property type="match status" value="1"/>
</dbReference>
<dbReference type="Proteomes" id="UP000235616">
    <property type="component" value="Unassembled WGS sequence"/>
</dbReference>
<gene>
    <name evidence="3" type="ORF">C0Z18_13545</name>
</gene>
<feature type="domain" description="GST C-terminal" evidence="2">
    <location>
        <begin position="89"/>
        <end position="217"/>
    </location>
</feature>
<proteinExistence type="predicted"/>
<dbReference type="CDD" id="cd03057">
    <property type="entry name" value="GST_N_Beta"/>
    <property type="match status" value="1"/>
</dbReference>
<evidence type="ECO:0000313" key="3">
    <source>
        <dbReference type="EMBL" id="PMS19351.1"/>
    </source>
</evidence>
<dbReference type="SFLD" id="SFLDG01150">
    <property type="entry name" value="Main.1:_Beta-like"/>
    <property type="match status" value="1"/>
</dbReference>
<dbReference type="SUPFAM" id="SSF52833">
    <property type="entry name" value="Thioredoxin-like"/>
    <property type="match status" value="1"/>
</dbReference>
<comment type="caution">
    <text evidence="3">The sequence shown here is derived from an EMBL/GenBank/DDBJ whole genome shotgun (WGS) entry which is preliminary data.</text>
</comment>